<dbReference type="EMBL" id="JBEVCJ010000024">
    <property type="protein sequence ID" value="MET1256605.1"/>
    <property type="molecule type" value="Genomic_DNA"/>
</dbReference>
<dbReference type="PROSITE" id="PS51257">
    <property type="entry name" value="PROKAR_LIPOPROTEIN"/>
    <property type="match status" value="1"/>
</dbReference>
<feature type="domain" description="LysM" evidence="2">
    <location>
        <begin position="97"/>
        <end position="144"/>
    </location>
</feature>
<keyword evidence="4" id="KW-1185">Reference proteome</keyword>
<dbReference type="PROSITE" id="PS51782">
    <property type="entry name" value="LYSM"/>
    <property type="match status" value="1"/>
</dbReference>
<evidence type="ECO:0000256" key="1">
    <source>
        <dbReference type="SAM" id="SignalP"/>
    </source>
</evidence>
<dbReference type="Proteomes" id="UP001548189">
    <property type="component" value="Unassembled WGS sequence"/>
</dbReference>
<organism evidence="3 4">
    <name type="scientific">Aliikangiella maris</name>
    <dbReference type="NCBI Taxonomy" id="3162458"/>
    <lineage>
        <taxon>Bacteria</taxon>
        <taxon>Pseudomonadati</taxon>
        <taxon>Pseudomonadota</taxon>
        <taxon>Gammaproteobacteria</taxon>
        <taxon>Oceanospirillales</taxon>
        <taxon>Pleioneaceae</taxon>
        <taxon>Aliikangiella</taxon>
    </lineage>
</organism>
<dbReference type="Gene3D" id="3.10.350.10">
    <property type="entry name" value="LysM domain"/>
    <property type="match status" value="1"/>
</dbReference>
<gene>
    <name evidence="3" type="ORF">ABVT43_15805</name>
</gene>
<proteinExistence type="predicted"/>
<feature type="signal peptide" evidence="1">
    <location>
        <begin position="1"/>
        <end position="18"/>
    </location>
</feature>
<evidence type="ECO:0000259" key="2">
    <source>
        <dbReference type="PROSITE" id="PS51782"/>
    </source>
</evidence>
<reference evidence="3 4" key="1">
    <citation type="submission" date="2024-06" db="EMBL/GenBank/DDBJ databases">
        <authorList>
            <person name="Li F."/>
        </authorList>
    </citation>
    <scope>NUCLEOTIDE SEQUENCE [LARGE SCALE GENOMIC DNA]</scope>
    <source>
        <strain evidence="3 4">GXAS 311</strain>
    </source>
</reference>
<dbReference type="Pfam" id="PF01476">
    <property type="entry name" value="LysM"/>
    <property type="match status" value="1"/>
</dbReference>
<dbReference type="InterPro" id="IPR036779">
    <property type="entry name" value="LysM_dom_sf"/>
</dbReference>
<dbReference type="SMART" id="SM00257">
    <property type="entry name" value="LysM"/>
    <property type="match status" value="1"/>
</dbReference>
<evidence type="ECO:0000313" key="3">
    <source>
        <dbReference type="EMBL" id="MET1256605.1"/>
    </source>
</evidence>
<dbReference type="CDD" id="cd00118">
    <property type="entry name" value="LysM"/>
    <property type="match status" value="1"/>
</dbReference>
<dbReference type="RefSeq" id="WP_353897189.1">
    <property type="nucleotide sequence ID" value="NZ_JBEVCJ010000024.1"/>
</dbReference>
<name>A0ABV2BXE5_9GAMM</name>
<evidence type="ECO:0000313" key="4">
    <source>
        <dbReference type="Proteomes" id="UP001548189"/>
    </source>
</evidence>
<dbReference type="SUPFAM" id="SSF54106">
    <property type="entry name" value="LysM domain"/>
    <property type="match status" value="1"/>
</dbReference>
<comment type="caution">
    <text evidence="3">The sequence shown here is derived from an EMBL/GenBank/DDBJ whole genome shotgun (WGS) entry which is preliminary data.</text>
</comment>
<accession>A0ABV2BXE5</accession>
<protein>
    <submittedName>
        <fullName evidence="3">LysM domain-containing protein</fullName>
    </submittedName>
</protein>
<dbReference type="InterPro" id="IPR018392">
    <property type="entry name" value="LysM"/>
</dbReference>
<keyword evidence="1" id="KW-0732">Signal</keyword>
<feature type="chain" id="PRO_5045374896" evidence="1">
    <location>
        <begin position="19"/>
        <end position="348"/>
    </location>
</feature>
<sequence>MHKKLAFLLISISLLASCQWLPTKKTPPSANDPLEHATTQNQAVEKAIKLLEHGDFHAASSHLKQVLNVNRNHSTAQLLWDQLTQTPQQLFNTARLTNYKIKPGDSLGKIAESWLGNSLYFVTLAKINKITNPMKLMPGQLIQVPVTPTSKLYQQEQLRAKANINLLKKYLAQSNYYKGLEKANRLFITEQHHAELYKIQQQLMQAMAQKAVSLSERSKMLEKLSQLAQSSRNTEQQKIYRHFIENHTIALYTDEFVLLVNDESYLEAAEKLIQIKALKSPASLSQSGYMESQLLDKLHEQAVVFYRNHKLKEAMTRWNLILQIQPNNELAQKYTQRSQKLLKKLNQF</sequence>